<comment type="catalytic activity">
    <reaction evidence="4">
        <text>N-acetyl-alpha-D-glucosamine 1-phosphate + UTP + H(+) = UDP-N-acetyl-alpha-D-glucosamine + diphosphate</text>
        <dbReference type="Rhea" id="RHEA:13509"/>
        <dbReference type="ChEBI" id="CHEBI:15378"/>
        <dbReference type="ChEBI" id="CHEBI:33019"/>
        <dbReference type="ChEBI" id="CHEBI:46398"/>
        <dbReference type="ChEBI" id="CHEBI:57705"/>
        <dbReference type="ChEBI" id="CHEBI:57776"/>
        <dbReference type="EC" id="2.7.7.23"/>
    </reaction>
</comment>
<dbReference type="SUPFAM" id="SSF53448">
    <property type="entry name" value="Nucleotide-diphospho-sugar transferases"/>
    <property type="match status" value="1"/>
</dbReference>
<dbReference type="Pfam" id="PF00483">
    <property type="entry name" value="NTP_transferase"/>
    <property type="match status" value="1"/>
</dbReference>
<evidence type="ECO:0000313" key="6">
    <source>
        <dbReference type="EMBL" id="QHT93418.1"/>
    </source>
</evidence>
<keyword evidence="3" id="KW-0548">Nucleotidyltransferase</keyword>
<evidence type="ECO:0000256" key="2">
    <source>
        <dbReference type="ARBA" id="ARBA00022679"/>
    </source>
</evidence>
<dbReference type="EC" id="2.7.7.23" evidence="1"/>
<dbReference type="PANTHER" id="PTHR43584">
    <property type="entry name" value="NUCLEOTIDYL TRANSFERASE"/>
    <property type="match status" value="1"/>
</dbReference>
<evidence type="ECO:0000259" key="5">
    <source>
        <dbReference type="Pfam" id="PF00483"/>
    </source>
</evidence>
<dbReference type="EMBL" id="MN740207">
    <property type="protein sequence ID" value="QHT93418.1"/>
    <property type="molecule type" value="Genomic_DNA"/>
</dbReference>
<proteinExistence type="predicted"/>
<dbReference type="GO" id="GO:0003977">
    <property type="term" value="F:UDP-N-acetylglucosamine diphosphorylase activity"/>
    <property type="evidence" value="ECO:0007669"/>
    <property type="project" value="UniProtKB-EC"/>
</dbReference>
<evidence type="ECO:0000256" key="4">
    <source>
        <dbReference type="ARBA" id="ARBA00048493"/>
    </source>
</evidence>
<dbReference type="PANTHER" id="PTHR43584:SF3">
    <property type="entry name" value="BIFUNCTIONAL PROTEIN GLMU"/>
    <property type="match status" value="1"/>
</dbReference>
<dbReference type="InterPro" id="IPR029044">
    <property type="entry name" value="Nucleotide-diphossugar_trans"/>
</dbReference>
<sequence>MTIDFVPVIMAGGMGKRMKSELPKVLHNFMGEPMLVRIIKTTLLSNPINVVIIVGIFREIITSTLRKYLSEKEFSTLILVDQVDPQGTGHAVQCALPILSSICYNHTNIVVLSGDVPLISSEMIDDMRMIDSNVALAITEMANPTGYGRIVIDDRKQFSRIVEQKDCSEEEKKINIINCGLYMFSFQELSRYLPLLTNNNAQKEYYLTDLFYMLIRDNVKTKVVEISMDKQYQLQGVNTPEQLSELEKIAEGEIMFFENNKIE</sequence>
<protein>
    <recommendedName>
        <fullName evidence="1">UDP-N-acetylglucosamine diphosphorylase</fullName>
        <ecNumber evidence="1">2.7.7.23</ecNumber>
    </recommendedName>
</protein>
<dbReference type="CDD" id="cd02540">
    <property type="entry name" value="GT2_GlmU_N_bac"/>
    <property type="match status" value="1"/>
</dbReference>
<dbReference type="InterPro" id="IPR050065">
    <property type="entry name" value="GlmU-like"/>
</dbReference>
<organism evidence="6">
    <name type="scientific">viral metagenome</name>
    <dbReference type="NCBI Taxonomy" id="1070528"/>
    <lineage>
        <taxon>unclassified sequences</taxon>
        <taxon>metagenomes</taxon>
        <taxon>organismal metagenomes</taxon>
    </lineage>
</organism>
<evidence type="ECO:0000256" key="1">
    <source>
        <dbReference type="ARBA" id="ARBA00012457"/>
    </source>
</evidence>
<evidence type="ECO:0000256" key="3">
    <source>
        <dbReference type="ARBA" id="ARBA00022695"/>
    </source>
</evidence>
<dbReference type="InterPro" id="IPR005835">
    <property type="entry name" value="NTP_transferase_dom"/>
</dbReference>
<reference evidence="6" key="1">
    <citation type="journal article" date="2020" name="Nature">
        <title>Giant virus diversity and host interactions through global metagenomics.</title>
        <authorList>
            <person name="Schulz F."/>
            <person name="Roux S."/>
            <person name="Paez-Espino D."/>
            <person name="Jungbluth S."/>
            <person name="Walsh D.A."/>
            <person name="Denef V.J."/>
            <person name="McMahon K.D."/>
            <person name="Konstantinidis K.T."/>
            <person name="Eloe-Fadrosh E.A."/>
            <person name="Kyrpides N.C."/>
            <person name="Woyke T."/>
        </authorList>
    </citation>
    <scope>NUCLEOTIDE SEQUENCE</scope>
    <source>
        <strain evidence="6">GVMAG-M-3300024252-29</strain>
    </source>
</reference>
<keyword evidence="2" id="KW-0808">Transferase</keyword>
<dbReference type="Gene3D" id="3.90.550.10">
    <property type="entry name" value="Spore Coat Polysaccharide Biosynthesis Protein SpsA, Chain A"/>
    <property type="match status" value="1"/>
</dbReference>
<name>A0A6C0IJP1_9ZZZZ</name>
<dbReference type="AlphaFoldDB" id="A0A6C0IJP1"/>
<accession>A0A6C0IJP1</accession>
<feature type="domain" description="Nucleotidyl transferase" evidence="5">
    <location>
        <begin position="7"/>
        <end position="218"/>
    </location>
</feature>